<dbReference type="InterPro" id="IPR029052">
    <property type="entry name" value="Metallo-depent_PP-like"/>
</dbReference>
<sequence>MLNVKELDLDKNNRVIVISDIHGQLDLLKELLTQVKYAKEDYLFLNGDLCEKGPNSLEVVHYVQELVAQSDRVFVTKGNCDVLFRYVFDGVEGILQYMRNQKYSILNEMLTLKHKSLDDFSGIHELAEFYRTHFREEINWLESLPNAYQFAGHIIVHAGIDHIEDWRNTSEDFALFTKAFYEKEHRENKNVIVGHWPVVNYRAKQISSNNPIIDEKKRVIALDGGNQIKKDGQLNALLIENGNYDFSYVDELKTTATVQVDHEDSYGGIGTVTYPNYDLEILERHNYFTRCKNINLGIQQWVKNEYIETSNEYIRSKGDLSTTFLSVANGEKVFIIDDSCAGYTLIKKITGEVGWIPNHCLL</sequence>
<proteinExistence type="predicted"/>
<dbReference type="GO" id="GO:0110154">
    <property type="term" value="P:RNA decapping"/>
    <property type="evidence" value="ECO:0007669"/>
    <property type="project" value="TreeGrafter"/>
</dbReference>
<dbReference type="Gene3D" id="3.60.21.10">
    <property type="match status" value="1"/>
</dbReference>
<dbReference type="InterPro" id="IPR004843">
    <property type="entry name" value="Calcineurin-like_PHP"/>
</dbReference>
<dbReference type="SUPFAM" id="SSF50044">
    <property type="entry name" value="SH3-domain"/>
    <property type="match status" value="1"/>
</dbReference>
<evidence type="ECO:0000259" key="1">
    <source>
        <dbReference type="Pfam" id="PF00149"/>
    </source>
</evidence>
<dbReference type="GO" id="GO:0016791">
    <property type="term" value="F:phosphatase activity"/>
    <property type="evidence" value="ECO:0007669"/>
    <property type="project" value="TreeGrafter"/>
</dbReference>
<reference evidence="2 3" key="1">
    <citation type="submission" date="2016-10" db="EMBL/GenBank/DDBJ databases">
        <authorList>
            <person name="de Groot N.N."/>
        </authorList>
    </citation>
    <scope>NUCLEOTIDE SEQUENCE [LARGE SCALE GENOMIC DNA]</scope>
    <source>
        <strain evidence="2 3">IBRC-M 10780</strain>
    </source>
</reference>
<dbReference type="OrthoDB" id="384253at2"/>
<dbReference type="GO" id="GO:0008803">
    <property type="term" value="F:bis(5'-nucleosyl)-tetraphosphatase (symmetrical) activity"/>
    <property type="evidence" value="ECO:0007669"/>
    <property type="project" value="TreeGrafter"/>
</dbReference>
<dbReference type="InterPro" id="IPR050126">
    <property type="entry name" value="Ap4A_hydrolase"/>
</dbReference>
<dbReference type="Pfam" id="PF00149">
    <property type="entry name" value="Metallophos"/>
    <property type="match status" value="1"/>
</dbReference>
<dbReference type="InterPro" id="IPR036028">
    <property type="entry name" value="SH3-like_dom_sf"/>
</dbReference>
<dbReference type="STRING" id="930131.SAMN05216389_11468"/>
<dbReference type="PANTHER" id="PTHR42850:SF4">
    <property type="entry name" value="ZINC-DEPENDENT ENDOPOLYPHOSPHATASE"/>
    <property type="match status" value="1"/>
</dbReference>
<name>A0A1I0F8Z2_9BACI</name>
<dbReference type="AlphaFoldDB" id="A0A1I0F8Z2"/>
<evidence type="ECO:0000313" key="3">
    <source>
        <dbReference type="Proteomes" id="UP000198618"/>
    </source>
</evidence>
<dbReference type="PANTHER" id="PTHR42850">
    <property type="entry name" value="METALLOPHOSPHOESTERASE"/>
    <property type="match status" value="1"/>
</dbReference>
<dbReference type="SUPFAM" id="SSF56300">
    <property type="entry name" value="Metallo-dependent phosphatases"/>
    <property type="match status" value="1"/>
</dbReference>
<accession>A0A1I0F8Z2</accession>
<dbReference type="Proteomes" id="UP000198618">
    <property type="component" value="Unassembled WGS sequence"/>
</dbReference>
<keyword evidence="3" id="KW-1185">Reference proteome</keyword>
<dbReference type="GO" id="GO:0005737">
    <property type="term" value="C:cytoplasm"/>
    <property type="evidence" value="ECO:0007669"/>
    <property type="project" value="TreeGrafter"/>
</dbReference>
<dbReference type="RefSeq" id="WP_090871082.1">
    <property type="nucleotide sequence ID" value="NZ_FOHE01000014.1"/>
</dbReference>
<protein>
    <submittedName>
        <fullName evidence="2">Calcineurin-like phosphoesterase</fullName>
    </submittedName>
</protein>
<dbReference type="EMBL" id="FOHE01000014">
    <property type="protein sequence ID" value="SET54558.1"/>
    <property type="molecule type" value="Genomic_DNA"/>
</dbReference>
<organism evidence="2 3">
    <name type="scientific">Oceanobacillus limi</name>
    <dbReference type="NCBI Taxonomy" id="930131"/>
    <lineage>
        <taxon>Bacteria</taxon>
        <taxon>Bacillati</taxon>
        <taxon>Bacillota</taxon>
        <taxon>Bacilli</taxon>
        <taxon>Bacillales</taxon>
        <taxon>Bacillaceae</taxon>
        <taxon>Oceanobacillus</taxon>
    </lineage>
</organism>
<feature type="domain" description="Calcineurin-like phosphoesterase" evidence="1">
    <location>
        <begin position="14"/>
        <end position="202"/>
    </location>
</feature>
<evidence type="ECO:0000313" key="2">
    <source>
        <dbReference type="EMBL" id="SET54558.1"/>
    </source>
</evidence>
<gene>
    <name evidence="2" type="ORF">SAMN05216389_11468</name>
</gene>